<dbReference type="GeneID" id="34686582"/>
<feature type="domain" description="Ribonucleases P/MRP subunit Pop8-like" evidence="1">
    <location>
        <begin position="1"/>
        <end position="53"/>
    </location>
</feature>
<dbReference type="GO" id="GO:0000172">
    <property type="term" value="C:ribonuclease MRP complex"/>
    <property type="evidence" value="ECO:0007669"/>
    <property type="project" value="EnsemblFungi"/>
</dbReference>
<name>A0A0C7MZC2_9SACH</name>
<protein>
    <submittedName>
        <fullName evidence="2">LALA0S07e02212g1_1</fullName>
    </submittedName>
</protein>
<evidence type="ECO:0000259" key="1">
    <source>
        <dbReference type="Pfam" id="PF20976"/>
    </source>
</evidence>
<dbReference type="STRING" id="1245769.A0A0C7MZC2"/>
<dbReference type="GO" id="GO:0000460">
    <property type="term" value="P:maturation of 5.8S rRNA"/>
    <property type="evidence" value="ECO:0007669"/>
    <property type="project" value="EnsemblFungi"/>
</dbReference>
<keyword evidence="3" id="KW-1185">Reference proteome</keyword>
<dbReference type="RefSeq" id="XP_022629313.1">
    <property type="nucleotide sequence ID" value="XM_022771403.1"/>
</dbReference>
<proteinExistence type="predicted"/>
<dbReference type="GO" id="GO:0000294">
    <property type="term" value="P:nuclear-transcribed mRNA catabolic process, RNase MRP-dependent"/>
    <property type="evidence" value="ECO:0007669"/>
    <property type="project" value="EnsemblFungi"/>
</dbReference>
<gene>
    <name evidence="2" type="ORF">LALA0_S07e02212g</name>
</gene>
<dbReference type="GO" id="GO:0005829">
    <property type="term" value="C:cytosol"/>
    <property type="evidence" value="ECO:0007669"/>
    <property type="project" value="EnsemblFungi"/>
</dbReference>
<dbReference type="InterPro" id="IPR020347">
    <property type="entry name" value="Pop8"/>
</dbReference>
<dbReference type="AlphaFoldDB" id="A0A0C7MZC2"/>
<dbReference type="Proteomes" id="UP000054304">
    <property type="component" value="Unassembled WGS sequence"/>
</dbReference>
<accession>A0A0C7MZC2</accession>
<dbReference type="GO" id="GO:0004526">
    <property type="term" value="F:ribonuclease P activity"/>
    <property type="evidence" value="ECO:0007669"/>
    <property type="project" value="EnsemblFungi"/>
</dbReference>
<reference evidence="2 3" key="1">
    <citation type="submission" date="2014-12" db="EMBL/GenBank/DDBJ databases">
        <authorList>
            <person name="Neuveglise Cecile"/>
        </authorList>
    </citation>
    <scope>NUCLEOTIDE SEQUENCE [LARGE SCALE GENOMIC DNA]</scope>
    <source>
        <strain evidence="2 3">CBS 12615</strain>
    </source>
</reference>
<organism evidence="2 3">
    <name type="scientific">Lachancea lanzarotensis</name>
    <dbReference type="NCBI Taxonomy" id="1245769"/>
    <lineage>
        <taxon>Eukaryota</taxon>
        <taxon>Fungi</taxon>
        <taxon>Dikarya</taxon>
        <taxon>Ascomycota</taxon>
        <taxon>Saccharomycotina</taxon>
        <taxon>Saccharomycetes</taxon>
        <taxon>Saccharomycetales</taxon>
        <taxon>Saccharomycetaceae</taxon>
        <taxon>Lachancea</taxon>
    </lineage>
</organism>
<dbReference type="GO" id="GO:0001682">
    <property type="term" value="P:tRNA 5'-leader removal"/>
    <property type="evidence" value="ECO:0007669"/>
    <property type="project" value="EnsemblFungi"/>
</dbReference>
<dbReference type="HOGENOM" id="CLU_153352_0_0_1"/>
<dbReference type="PANTHER" id="PTHR28173">
    <property type="entry name" value="RIBONUCLEASES P/MRP PROTEIN SUBUNIT POP8"/>
    <property type="match status" value="1"/>
</dbReference>
<sequence>MTWRQFINNSLKKSHGLFGEACEYYFLNQDGNIAYVKVFMKDAATFESAISTFISSKELTEVPVLALILQRTNDICRLDISEDDSLWHKAAVSNEIDDGSNDK</sequence>
<evidence type="ECO:0000313" key="2">
    <source>
        <dbReference type="EMBL" id="CEP63092.1"/>
    </source>
</evidence>
<evidence type="ECO:0000313" key="3">
    <source>
        <dbReference type="Proteomes" id="UP000054304"/>
    </source>
</evidence>
<dbReference type="GO" id="GO:0000171">
    <property type="term" value="F:ribonuclease MRP activity"/>
    <property type="evidence" value="ECO:0007669"/>
    <property type="project" value="EnsemblFungi"/>
</dbReference>
<dbReference type="GO" id="GO:0034965">
    <property type="term" value="P:intronic box C/D snoRNA processing"/>
    <property type="evidence" value="ECO:0007669"/>
    <property type="project" value="EnsemblFungi"/>
</dbReference>
<dbReference type="InterPro" id="IPR049128">
    <property type="entry name" value="Pop8-like_dom"/>
</dbReference>
<dbReference type="OrthoDB" id="4056858at2759"/>
<dbReference type="PANTHER" id="PTHR28173:SF1">
    <property type="entry name" value="RIBONUCLEASES P_MRP PROTEIN SUBUNIT POP8"/>
    <property type="match status" value="1"/>
</dbReference>
<dbReference type="GO" id="GO:0005655">
    <property type="term" value="C:nucleolar ribonuclease P complex"/>
    <property type="evidence" value="ECO:0007669"/>
    <property type="project" value="EnsemblFungi"/>
</dbReference>
<dbReference type="Pfam" id="PF20976">
    <property type="entry name" value="Pop8"/>
    <property type="match status" value="1"/>
</dbReference>
<dbReference type="EMBL" id="LN736366">
    <property type="protein sequence ID" value="CEP63092.1"/>
    <property type="molecule type" value="Genomic_DNA"/>
</dbReference>